<dbReference type="InterPro" id="IPR014710">
    <property type="entry name" value="RmlC-like_jellyroll"/>
</dbReference>
<comment type="pathway">
    <text evidence="3">Nucleotide-sugar biosynthesis; GDP-alpha-D-mannose biosynthesis; alpha-D-mannose 1-phosphate from D-fructose 6-phosphate: step 1/2.</text>
</comment>
<reference evidence="12 13" key="1">
    <citation type="journal article" date="2008" name="Nature">
        <title>The Phaeodactylum genome reveals the evolutionary history of diatom genomes.</title>
        <authorList>
            <person name="Bowler C."/>
            <person name="Allen A.E."/>
            <person name="Badger J.H."/>
            <person name="Grimwood J."/>
            <person name="Jabbari K."/>
            <person name="Kuo A."/>
            <person name="Maheswari U."/>
            <person name="Martens C."/>
            <person name="Maumus F."/>
            <person name="Otillar R.P."/>
            <person name="Rayko E."/>
            <person name="Salamov A."/>
            <person name="Vandepoele K."/>
            <person name="Beszteri B."/>
            <person name="Gruber A."/>
            <person name="Heijde M."/>
            <person name="Katinka M."/>
            <person name="Mock T."/>
            <person name="Valentin K."/>
            <person name="Verret F."/>
            <person name="Berges J.A."/>
            <person name="Brownlee C."/>
            <person name="Cadoret J.P."/>
            <person name="Chiovitti A."/>
            <person name="Choi C.J."/>
            <person name="Coesel S."/>
            <person name="De Martino A."/>
            <person name="Detter J.C."/>
            <person name="Durkin C."/>
            <person name="Falciatore A."/>
            <person name="Fournet J."/>
            <person name="Haruta M."/>
            <person name="Huysman M.J."/>
            <person name="Jenkins B.D."/>
            <person name="Jiroutova K."/>
            <person name="Jorgensen R.E."/>
            <person name="Joubert Y."/>
            <person name="Kaplan A."/>
            <person name="Kroger N."/>
            <person name="Kroth P.G."/>
            <person name="La Roche J."/>
            <person name="Lindquist E."/>
            <person name="Lommer M."/>
            <person name="Martin-Jezequel V."/>
            <person name="Lopez P.J."/>
            <person name="Lucas S."/>
            <person name="Mangogna M."/>
            <person name="McGinnis K."/>
            <person name="Medlin L.K."/>
            <person name="Montsant A."/>
            <person name="Oudot-Le Secq M.P."/>
            <person name="Napoli C."/>
            <person name="Obornik M."/>
            <person name="Parker M.S."/>
            <person name="Petit J.L."/>
            <person name="Porcel B.M."/>
            <person name="Poulsen N."/>
            <person name="Robison M."/>
            <person name="Rychlewski L."/>
            <person name="Rynearson T.A."/>
            <person name="Schmutz J."/>
            <person name="Shapiro H."/>
            <person name="Siaut M."/>
            <person name="Stanley M."/>
            <person name="Sussman M.R."/>
            <person name="Taylor A.R."/>
            <person name="Vardi A."/>
            <person name="von Dassow P."/>
            <person name="Vyverman W."/>
            <person name="Willis A."/>
            <person name="Wyrwicz L.S."/>
            <person name="Rokhsar D.S."/>
            <person name="Weissenbach J."/>
            <person name="Armbrust E.V."/>
            <person name="Green B.R."/>
            <person name="Van de Peer Y."/>
            <person name="Grigoriev I.V."/>
        </authorList>
    </citation>
    <scope>NUCLEOTIDE SEQUENCE [LARGE SCALE GENOMIC DNA]</scope>
    <source>
        <strain evidence="12 13">CCAP 1055/1</strain>
    </source>
</reference>
<dbReference type="InterPro" id="IPR018050">
    <property type="entry name" value="Pmannose_isomerase-type1_CS"/>
</dbReference>
<keyword evidence="6" id="KW-0479">Metal-binding</keyword>
<dbReference type="Gene3D" id="1.10.441.10">
    <property type="entry name" value="Phosphomannose Isomerase, domain 2"/>
    <property type="match status" value="1"/>
</dbReference>
<comment type="similarity">
    <text evidence="4">Belongs to the mannose-6-phosphate isomerase type 1 family.</text>
</comment>
<dbReference type="GO" id="GO:0008270">
    <property type="term" value="F:zinc ion binding"/>
    <property type="evidence" value="ECO:0007669"/>
    <property type="project" value="InterPro"/>
</dbReference>
<dbReference type="InterPro" id="IPR011051">
    <property type="entry name" value="RmlC_Cupin_sf"/>
</dbReference>
<evidence type="ECO:0000259" key="11">
    <source>
        <dbReference type="Pfam" id="PF20512"/>
    </source>
</evidence>
<feature type="region of interest" description="Disordered" evidence="9">
    <location>
        <begin position="1"/>
        <end position="64"/>
    </location>
</feature>
<evidence type="ECO:0000256" key="2">
    <source>
        <dbReference type="ARBA" id="ARBA00001947"/>
    </source>
</evidence>
<accession>B7FTI5</accession>
<evidence type="ECO:0000256" key="6">
    <source>
        <dbReference type="ARBA" id="ARBA00022723"/>
    </source>
</evidence>
<dbReference type="InterPro" id="IPR001250">
    <property type="entry name" value="Man6P_Isoase-1"/>
</dbReference>
<dbReference type="PROSITE" id="PS00965">
    <property type="entry name" value="PMI_I_1"/>
    <property type="match status" value="1"/>
</dbReference>
<dbReference type="OrthoDB" id="6605218at2759"/>
<dbReference type="HOGENOM" id="CLU_026967_2_1_1"/>
<evidence type="ECO:0000313" key="12">
    <source>
        <dbReference type="EMBL" id="EEC49823.1"/>
    </source>
</evidence>
<feature type="compositionally biased region" description="Basic and acidic residues" evidence="9">
    <location>
        <begin position="26"/>
        <end position="40"/>
    </location>
</feature>
<evidence type="ECO:0000313" key="13">
    <source>
        <dbReference type="Proteomes" id="UP000000759"/>
    </source>
</evidence>
<evidence type="ECO:0000256" key="9">
    <source>
        <dbReference type="SAM" id="MobiDB-lite"/>
    </source>
</evidence>
<dbReference type="GO" id="GO:0004476">
    <property type="term" value="F:mannose-6-phosphate isomerase activity"/>
    <property type="evidence" value="ECO:0007669"/>
    <property type="project" value="UniProtKB-EC"/>
</dbReference>
<keyword evidence="8 12" id="KW-0413">Isomerase</keyword>
<feature type="domain" description="Phosphomannose isomerase type I catalytic" evidence="10">
    <location>
        <begin position="70"/>
        <end position="196"/>
    </location>
</feature>
<dbReference type="GO" id="GO:0005975">
    <property type="term" value="P:carbohydrate metabolic process"/>
    <property type="evidence" value="ECO:0007669"/>
    <property type="project" value="InterPro"/>
</dbReference>
<dbReference type="Proteomes" id="UP000000759">
    <property type="component" value="Chromosome 4"/>
</dbReference>
<keyword evidence="7" id="KW-0862">Zinc</keyword>
<dbReference type="GO" id="GO:0009298">
    <property type="term" value="P:GDP-mannose biosynthetic process"/>
    <property type="evidence" value="ECO:0007669"/>
    <property type="project" value="UniProtKB-UniPathway"/>
</dbReference>
<comment type="catalytic activity">
    <reaction evidence="1">
        <text>D-mannose 6-phosphate = D-fructose 6-phosphate</text>
        <dbReference type="Rhea" id="RHEA:12356"/>
        <dbReference type="ChEBI" id="CHEBI:58735"/>
        <dbReference type="ChEBI" id="CHEBI:61527"/>
        <dbReference type="EC" id="5.3.1.8"/>
    </reaction>
</comment>
<evidence type="ECO:0000256" key="7">
    <source>
        <dbReference type="ARBA" id="ARBA00022833"/>
    </source>
</evidence>
<dbReference type="InterPro" id="IPR046458">
    <property type="entry name" value="PMI_typeI_hel"/>
</dbReference>
<dbReference type="PANTHER" id="PTHR10309:SF0">
    <property type="entry name" value="MANNOSE-6-PHOSPHATE ISOMERASE"/>
    <property type="match status" value="1"/>
</dbReference>
<dbReference type="KEGG" id="pti:PHATRDRAFT_44264"/>
<dbReference type="PRINTS" id="PR00714">
    <property type="entry name" value="MAN6PISMRASE"/>
</dbReference>
<dbReference type="SUPFAM" id="SSF51182">
    <property type="entry name" value="RmlC-like cupins"/>
    <property type="match status" value="1"/>
</dbReference>
<organism evidence="12 13">
    <name type="scientific">Phaeodactylum tricornutum (strain CCAP 1055/1)</name>
    <dbReference type="NCBI Taxonomy" id="556484"/>
    <lineage>
        <taxon>Eukaryota</taxon>
        <taxon>Sar</taxon>
        <taxon>Stramenopiles</taxon>
        <taxon>Ochrophyta</taxon>
        <taxon>Bacillariophyta</taxon>
        <taxon>Bacillariophyceae</taxon>
        <taxon>Bacillariophycidae</taxon>
        <taxon>Naviculales</taxon>
        <taxon>Phaeodactylaceae</taxon>
        <taxon>Phaeodactylum</taxon>
    </lineage>
</organism>
<dbReference type="OMA" id="EFAACIS"/>
<dbReference type="GeneID" id="7197943"/>
<dbReference type="CDD" id="cd07011">
    <property type="entry name" value="cupin_PMI_type_I_N"/>
    <property type="match status" value="1"/>
</dbReference>
<evidence type="ECO:0000259" key="10">
    <source>
        <dbReference type="Pfam" id="PF20511"/>
    </source>
</evidence>
<comment type="cofactor">
    <cofactor evidence="2">
        <name>Zn(2+)</name>
        <dbReference type="ChEBI" id="CHEBI:29105"/>
    </cofactor>
</comment>
<keyword evidence="13" id="KW-1185">Reference proteome</keyword>
<dbReference type="EMBL" id="CM000607">
    <property type="protein sequence ID" value="EEC49823.1"/>
    <property type="molecule type" value="Genomic_DNA"/>
</dbReference>
<gene>
    <name evidence="12" type="primary">PMI1</name>
    <name evidence="12" type="ORF">PHATRDRAFT_44264</name>
</gene>
<feature type="compositionally biased region" description="Polar residues" evidence="9">
    <location>
        <begin position="474"/>
        <end position="485"/>
    </location>
</feature>
<dbReference type="STRING" id="556484.B7FTI5"/>
<dbReference type="InParanoid" id="B7FTI5"/>
<dbReference type="InterPro" id="IPR046457">
    <property type="entry name" value="PMI_typeI_cat"/>
</dbReference>
<dbReference type="GO" id="GO:0005829">
    <property type="term" value="C:cytosol"/>
    <property type="evidence" value="ECO:0007669"/>
    <property type="project" value="TreeGrafter"/>
</dbReference>
<name>B7FTI5_PHATC</name>
<proteinExistence type="inferred from homology"/>
<dbReference type="AlphaFoldDB" id="B7FTI5"/>
<sequence>MTLIENGGSSGSSTPPTSHVTASPHAENRKGTVGDTDRPNGHNLLVHTDNSGTIPAPPPPSIDHGKRVIPLVPSVKDYAWGIRGMDSRVARYALESHAIDEVDPDMPYAELWIGTHANGPSHLEDGRTLEEACGHELPFLFKVLSAGKALSIQAHPDKEGAEKLHLDNPQAYGDSNHKPEMAIALTPFEAMCGFRRLEEIAILLKKHTEFAACISQEAKLAVFLAKDEESQQRALRMLFESFMSCPREISEEQLQLLLLRVQAEQSNIHPHPHDEPPWERKCARAILRLAQQFPNDAGAMAPLFLNYLLMAPGESFFMAANEPHAYVAGEIIECMACSDNVVRAGLTPKYKDVDALVSMLTYSMGGPSIDAGAPLAEDPRILRYTPPVPEFEVLLLTCEPGESIHLNVHSVPAVLVILEGTGTLDDDIVCRPGKCYYHPCEAPPVSFAVPADKRGPLKVAVAHRNLHLQLPTTFSRSSAHPSLNGSLGGSRHATRPTTPYRTSPKHTIETYHVVHNHVEYLSVPPMD</sequence>
<dbReference type="eggNOG" id="KOG2757">
    <property type="taxonomic scope" value="Eukaryota"/>
</dbReference>
<evidence type="ECO:0000256" key="5">
    <source>
        <dbReference type="ARBA" id="ARBA00011956"/>
    </source>
</evidence>
<dbReference type="PANTHER" id="PTHR10309">
    <property type="entry name" value="MANNOSE-6-PHOSPHATE ISOMERASE"/>
    <property type="match status" value="1"/>
</dbReference>
<reference evidence="13" key="2">
    <citation type="submission" date="2008-08" db="EMBL/GenBank/DDBJ databases">
        <authorList>
            <consortium name="Diatom Consortium"/>
            <person name="Grigoriev I."/>
            <person name="Grimwood J."/>
            <person name="Kuo A."/>
            <person name="Otillar R.P."/>
            <person name="Salamov A."/>
            <person name="Detter J.C."/>
            <person name="Lindquist E."/>
            <person name="Shapiro H."/>
            <person name="Lucas S."/>
            <person name="Glavina del Rio T."/>
            <person name="Pitluck S."/>
            <person name="Rokhsar D."/>
            <person name="Bowler C."/>
        </authorList>
    </citation>
    <scope>GENOME REANNOTATION</scope>
    <source>
        <strain evidence="13">CCAP 1055/1</strain>
    </source>
</reference>
<evidence type="ECO:0000256" key="8">
    <source>
        <dbReference type="ARBA" id="ARBA00023235"/>
    </source>
</evidence>
<evidence type="ECO:0000256" key="4">
    <source>
        <dbReference type="ARBA" id="ARBA00010772"/>
    </source>
</evidence>
<dbReference type="InterPro" id="IPR016305">
    <property type="entry name" value="Mannose-6-P_Isomerase"/>
</dbReference>
<evidence type="ECO:0000256" key="1">
    <source>
        <dbReference type="ARBA" id="ARBA00000757"/>
    </source>
</evidence>
<dbReference type="PROSITE" id="PS00966">
    <property type="entry name" value="PMI_I_2"/>
    <property type="match status" value="1"/>
</dbReference>
<evidence type="ECO:0000256" key="3">
    <source>
        <dbReference type="ARBA" id="ARBA00004666"/>
    </source>
</evidence>
<feature type="domain" description="Phosphomannose isomerase type I helical insertion" evidence="11">
    <location>
        <begin position="221"/>
        <end position="305"/>
    </location>
</feature>
<dbReference type="NCBIfam" id="TIGR00218">
    <property type="entry name" value="manA"/>
    <property type="match status" value="1"/>
</dbReference>
<protein>
    <recommendedName>
        <fullName evidence="5">mannose-6-phosphate isomerase</fullName>
        <ecNumber evidence="5">5.3.1.8</ecNumber>
    </recommendedName>
</protein>
<dbReference type="Pfam" id="PF20512">
    <property type="entry name" value="PMI_typeI_hel"/>
    <property type="match status" value="1"/>
</dbReference>
<dbReference type="EC" id="5.3.1.8" evidence="5"/>
<dbReference type="Gene3D" id="2.60.120.10">
    <property type="entry name" value="Jelly Rolls"/>
    <property type="match status" value="2"/>
</dbReference>
<dbReference type="UniPathway" id="UPA00126">
    <property type="reaction ID" value="UER00423"/>
</dbReference>
<feature type="region of interest" description="Disordered" evidence="9">
    <location>
        <begin position="474"/>
        <end position="505"/>
    </location>
</feature>
<dbReference type="Pfam" id="PF20511">
    <property type="entry name" value="PMI_typeI_cat"/>
    <property type="match status" value="1"/>
</dbReference>
<dbReference type="PaxDb" id="2850-Phatr10693"/>
<dbReference type="RefSeq" id="XP_002178158.1">
    <property type="nucleotide sequence ID" value="XM_002178122.1"/>
</dbReference>